<accession>A0A0E3JSB9</accession>
<dbReference type="HOGENOM" id="CLU_2786593_0_0_9"/>
<dbReference type="EMBL" id="CP009933">
    <property type="protein sequence ID" value="AKA72223.1"/>
    <property type="molecule type" value="Genomic_DNA"/>
</dbReference>
<dbReference type="Proteomes" id="UP000033115">
    <property type="component" value="Chromosome"/>
</dbReference>
<proteinExistence type="predicted"/>
<sequence>MSKNIDILRKDLNTLYLLKEEIENNEYIIKSSLQYIDETAQNKVNVYEIGQIPKNIYGIILKKIIFYV</sequence>
<protein>
    <submittedName>
        <fullName evidence="1">Uncharacterized protein</fullName>
    </submittedName>
</protein>
<name>A0A0E3JSB9_CLOSL</name>
<keyword evidence="2" id="KW-1185">Reference proteome</keyword>
<dbReference type="STRING" id="1548.CSCA_5098"/>
<evidence type="ECO:0000313" key="1">
    <source>
        <dbReference type="EMBL" id="AKA72223.1"/>
    </source>
</evidence>
<gene>
    <name evidence="1" type="ORF">CSCA_5098</name>
</gene>
<evidence type="ECO:0000313" key="2">
    <source>
        <dbReference type="Proteomes" id="UP000033115"/>
    </source>
</evidence>
<reference evidence="1 2" key="1">
    <citation type="journal article" date="2015" name="J. Biotechnol.">
        <title>Complete genome sequence of a malodorant-producing acetogen, Clostridium scatologenes ATCC 25775(T).</title>
        <authorList>
            <person name="Zhu Z."/>
            <person name="Guo T."/>
            <person name="Zheng H."/>
            <person name="Song T."/>
            <person name="Ouyang P."/>
            <person name="Xie J."/>
        </authorList>
    </citation>
    <scope>NUCLEOTIDE SEQUENCE [LARGE SCALE GENOMIC DNA]</scope>
    <source>
        <strain evidence="1 2">ATCC 25775</strain>
    </source>
</reference>
<dbReference type="KEGG" id="csq:CSCA_5098"/>
<dbReference type="AlphaFoldDB" id="A0A0E3JSB9"/>
<organism evidence="1 2">
    <name type="scientific">Clostridium scatologenes</name>
    <dbReference type="NCBI Taxonomy" id="1548"/>
    <lineage>
        <taxon>Bacteria</taxon>
        <taxon>Bacillati</taxon>
        <taxon>Bacillota</taxon>
        <taxon>Clostridia</taxon>
        <taxon>Eubacteriales</taxon>
        <taxon>Clostridiaceae</taxon>
        <taxon>Clostridium</taxon>
    </lineage>
</organism>